<gene>
    <name evidence="2" type="ORF">B4135_2730</name>
</gene>
<sequence length="81" mass="8936">MLALFGKFVVKSKVFIIVLSLVLIIPALFGIFKTKINCVSLPDISFSEKIEKLSAGLSLLTASGLTFRQRKPIIFITEAHL</sequence>
<organism evidence="2 3">
    <name type="scientific">Caldibacillus debilis</name>
    <dbReference type="NCBI Taxonomy" id="301148"/>
    <lineage>
        <taxon>Bacteria</taxon>
        <taxon>Bacillati</taxon>
        <taxon>Bacillota</taxon>
        <taxon>Bacilli</taxon>
        <taxon>Bacillales</taxon>
        <taxon>Bacillaceae</taxon>
        <taxon>Caldibacillus</taxon>
    </lineage>
</organism>
<protein>
    <submittedName>
        <fullName evidence="2">Uncharacterized protein</fullName>
    </submittedName>
</protein>
<accession>A0A150LTB3</accession>
<comment type="caution">
    <text evidence="2">The sequence shown here is derived from an EMBL/GenBank/DDBJ whole genome shotgun (WGS) entry which is preliminary data.</text>
</comment>
<reference evidence="2 3" key="1">
    <citation type="submission" date="2016-01" db="EMBL/GenBank/DDBJ databases">
        <title>Draft Genome Sequences of Seven Thermophilic Sporeformers Isolated from Foods.</title>
        <authorList>
            <person name="Berendsen E.M."/>
            <person name="Wells-Bennik M.H."/>
            <person name="Krawcyk A.O."/>
            <person name="De Jong A."/>
            <person name="Holsappel S."/>
            <person name="Eijlander R.T."/>
            <person name="Kuipers O.P."/>
        </authorList>
    </citation>
    <scope>NUCLEOTIDE SEQUENCE [LARGE SCALE GENOMIC DNA]</scope>
    <source>
        <strain evidence="2 3">B4135</strain>
    </source>
</reference>
<dbReference type="STRING" id="301148.B4135_2730"/>
<keyword evidence="1" id="KW-0812">Transmembrane</keyword>
<evidence type="ECO:0000313" key="3">
    <source>
        <dbReference type="Proteomes" id="UP000075683"/>
    </source>
</evidence>
<evidence type="ECO:0000256" key="1">
    <source>
        <dbReference type="SAM" id="Phobius"/>
    </source>
</evidence>
<feature type="transmembrane region" description="Helical" evidence="1">
    <location>
        <begin position="12"/>
        <end position="32"/>
    </location>
</feature>
<proteinExistence type="predicted"/>
<dbReference type="AlphaFoldDB" id="A0A150LTB3"/>
<keyword evidence="1" id="KW-1133">Transmembrane helix</keyword>
<dbReference type="Proteomes" id="UP000075683">
    <property type="component" value="Unassembled WGS sequence"/>
</dbReference>
<evidence type="ECO:0000313" key="2">
    <source>
        <dbReference type="EMBL" id="KYD15162.1"/>
    </source>
</evidence>
<name>A0A150LTB3_9BACI</name>
<keyword evidence="1" id="KW-0472">Membrane</keyword>
<dbReference type="EMBL" id="LQYT01000072">
    <property type="protein sequence ID" value="KYD15162.1"/>
    <property type="molecule type" value="Genomic_DNA"/>
</dbReference>